<keyword evidence="1" id="KW-0472">Membrane</keyword>
<evidence type="ECO:0000256" key="1">
    <source>
        <dbReference type="SAM" id="Phobius"/>
    </source>
</evidence>
<comment type="caution">
    <text evidence="3">The sequence shown here is derived from an EMBL/GenBank/DDBJ whole genome shotgun (WGS) entry which is preliminary data.</text>
</comment>
<keyword evidence="1" id="KW-1133">Transmembrane helix</keyword>
<protein>
    <submittedName>
        <fullName evidence="3">DUF6249 domain-containing protein</fullName>
    </submittedName>
</protein>
<accession>A0ABV7J9G8</accession>
<dbReference type="EMBL" id="JBHRTS010000005">
    <property type="protein sequence ID" value="MFC3194778.1"/>
    <property type="molecule type" value="Genomic_DNA"/>
</dbReference>
<proteinExistence type="predicted"/>
<keyword evidence="4" id="KW-1185">Reference proteome</keyword>
<feature type="transmembrane region" description="Helical" evidence="1">
    <location>
        <begin position="94"/>
        <end position="113"/>
    </location>
</feature>
<dbReference type="RefSeq" id="WP_077410824.1">
    <property type="nucleotide sequence ID" value="NZ_JBHRTS010000005.1"/>
</dbReference>
<feature type="transmembrane region" description="Helical" evidence="1">
    <location>
        <begin position="6"/>
        <end position="24"/>
    </location>
</feature>
<evidence type="ECO:0000259" key="2">
    <source>
        <dbReference type="Pfam" id="PF19762"/>
    </source>
</evidence>
<dbReference type="Pfam" id="PF19762">
    <property type="entry name" value="DUF6249"/>
    <property type="match status" value="1"/>
</dbReference>
<feature type="transmembrane region" description="Helical" evidence="1">
    <location>
        <begin position="69"/>
        <end position="88"/>
    </location>
</feature>
<gene>
    <name evidence="3" type="ORF">ACFODZ_11060</name>
</gene>
<feature type="domain" description="DUF6249" evidence="2">
    <location>
        <begin position="7"/>
        <end position="116"/>
    </location>
</feature>
<dbReference type="Proteomes" id="UP001595533">
    <property type="component" value="Unassembled WGS sequence"/>
</dbReference>
<name>A0ABV7J9G8_9GAMM</name>
<evidence type="ECO:0000313" key="4">
    <source>
        <dbReference type="Proteomes" id="UP001595533"/>
    </source>
</evidence>
<reference evidence="4" key="1">
    <citation type="journal article" date="2019" name="Int. J. Syst. Evol. Microbiol.">
        <title>The Global Catalogue of Microorganisms (GCM) 10K type strain sequencing project: providing services to taxonomists for standard genome sequencing and annotation.</title>
        <authorList>
            <consortium name="The Broad Institute Genomics Platform"/>
            <consortium name="The Broad Institute Genome Sequencing Center for Infectious Disease"/>
            <person name="Wu L."/>
            <person name="Ma J."/>
        </authorList>
    </citation>
    <scope>NUCLEOTIDE SEQUENCE [LARGE SCALE GENOMIC DNA]</scope>
    <source>
        <strain evidence="4">KCTC 42953</strain>
    </source>
</reference>
<dbReference type="InterPro" id="IPR046216">
    <property type="entry name" value="DUF6249"/>
</dbReference>
<organism evidence="3 4">
    <name type="scientific">Marinicella sediminis</name>
    <dbReference type="NCBI Taxonomy" id="1792834"/>
    <lineage>
        <taxon>Bacteria</taxon>
        <taxon>Pseudomonadati</taxon>
        <taxon>Pseudomonadota</taxon>
        <taxon>Gammaproteobacteria</taxon>
        <taxon>Lysobacterales</taxon>
        <taxon>Marinicellaceae</taxon>
        <taxon>Marinicella</taxon>
    </lineage>
</organism>
<keyword evidence="1" id="KW-0812">Transmembrane</keyword>
<sequence>MSAELATLFLIMGIFTLIIVLHMTNRYRLKVKTHELLEKSIDKGIDVTPELLDKLNQDRSPRFKDFRRGIIMVAIGAAVLCFSLIIPQDDTARVFRGLSLLPVFIGAGFLLVWKINNYND</sequence>
<evidence type="ECO:0000313" key="3">
    <source>
        <dbReference type="EMBL" id="MFC3194778.1"/>
    </source>
</evidence>